<gene>
    <name evidence="1" type="ORF">MRATA1EN1_LOCUS25684</name>
</gene>
<organism evidence="1 2">
    <name type="scientific">Rangifer tarandus platyrhynchus</name>
    <name type="common">Svalbard reindeer</name>
    <dbReference type="NCBI Taxonomy" id="3082113"/>
    <lineage>
        <taxon>Eukaryota</taxon>
        <taxon>Metazoa</taxon>
        <taxon>Chordata</taxon>
        <taxon>Craniata</taxon>
        <taxon>Vertebrata</taxon>
        <taxon>Euteleostomi</taxon>
        <taxon>Mammalia</taxon>
        <taxon>Eutheria</taxon>
        <taxon>Laurasiatheria</taxon>
        <taxon>Artiodactyla</taxon>
        <taxon>Ruminantia</taxon>
        <taxon>Pecora</taxon>
        <taxon>Cervidae</taxon>
        <taxon>Odocoileinae</taxon>
        <taxon>Rangifer</taxon>
    </lineage>
</organism>
<accession>A0ABN8ZRY8</accession>
<sequence>MLIVPQPQGLFMAPAKWQSQKLSMFDEPQTPHLPPETRVETNGGKGPILILFLSGVPGRFGGLPAPFLSMGLRLPSHLDMPSPGLRVLLPTVNTRLILAYHLHGHLLTWNSLGLLSLHIMGA</sequence>
<evidence type="ECO:0000313" key="1">
    <source>
        <dbReference type="EMBL" id="CAI9176722.1"/>
    </source>
</evidence>
<reference evidence="1" key="1">
    <citation type="submission" date="2023-04" db="EMBL/GenBank/DDBJ databases">
        <authorList>
            <consortium name="ELIXIR-Norway"/>
        </authorList>
    </citation>
    <scope>NUCLEOTIDE SEQUENCE [LARGE SCALE GENOMIC DNA]</scope>
</reference>
<name>A0ABN8ZRY8_RANTA</name>
<dbReference type="EMBL" id="OX459942">
    <property type="protein sequence ID" value="CAI9176722.1"/>
    <property type="molecule type" value="Genomic_DNA"/>
</dbReference>
<dbReference type="Proteomes" id="UP001176941">
    <property type="component" value="Chromosome 6"/>
</dbReference>
<keyword evidence="2" id="KW-1185">Reference proteome</keyword>
<protein>
    <submittedName>
        <fullName evidence="1">Uncharacterized protein</fullName>
    </submittedName>
</protein>
<proteinExistence type="predicted"/>
<evidence type="ECO:0000313" key="2">
    <source>
        <dbReference type="Proteomes" id="UP001176941"/>
    </source>
</evidence>